<feature type="compositionally biased region" description="Basic and acidic residues" evidence="1">
    <location>
        <begin position="813"/>
        <end position="827"/>
    </location>
</feature>
<dbReference type="OrthoDB" id="10003658at2759"/>
<gene>
    <name evidence="2" type="ORF">MGAL_10B079835</name>
</gene>
<dbReference type="AlphaFoldDB" id="A0A8B6HMI1"/>
<evidence type="ECO:0000313" key="3">
    <source>
        <dbReference type="Proteomes" id="UP000596742"/>
    </source>
</evidence>
<keyword evidence="3" id="KW-1185">Reference proteome</keyword>
<accession>A0A8B6HMI1</accession>
<reference evidence="2" key="1">
    <citation type="submission" date="2018-11" db="EMBL/GenBank/DDBJ databases">
        <authorList>
            <person name="Alioto T."/>
            <person name="Alioto T."/>
        </authorList>
    </citation>
    <scope>NUCLEOTIDE SEQUENCE</scope>
</reference>
<protein>
    <submittedName>
        <fullName evidence="2">Uncharacterized protein</fullName>
    </submittedName>
</protein>
<evidence type="ECO:0000313" key="2">
    <source>
        <dbReference type="EMBL" id="VDI81943.1"/>
    </source>
</evidence>
<comment type="caution">
    <text evidence="2">The sequence shown here is derived from an EMBL/GenBank/DDBJ whole genome shotgun (WGS) entry which is preliminary data.</text>
</comment>
<evidence type="ECO:0000256" key="1">
    <source>
        <dbReference type="SAM" id="MobiDB-lite"/>
    </source>
</evidence>
<organism evidence="2 3">
    <name type="scientific">Mytilus galloprovincialis</name>
    <name type="common">Mediterranean mussel</name>
    <dbReference type="NCBI Taxonomy" id="29158"/>
    <lineage>
        <taxon>Eukaryota</taxon>
        <taxon>Metazoa</taxon>
        <taxon>Spiralia</taxon>
        <taxon>Lophotrochozoa</taxon>
        <taxon>Mollusca</taxon>
        <taxon>Bivalvia</taxon>
        <taxon>Autobranchia</taxon>
        <taxon>Pteriomorphia</taxon>
        <taxon>Mytilida</taxon>
        <taxon>Mytiloidea</taxon>
        <taxon>Mytilidae</taxon>
        <taxon>Mytilinae</taxon>
        <taxon>Mytilus</taxon>
    </lineage>
</organism>
<feature type="region of interest" description="Disordered" evidence="1">
    <location>
        <begin position="807"/>
        <end position="833"/>
    </location>
</feature>
<name>A0A8B6HMI1_MYTGA</name>
<sequence>MECNLVCSGIKDGISRKDEIYNKLVEHFFNTRSLDFPKASCEKDGSYFVQVLCNALWYITNHHSTINDASMRKQAVLPIPKIYNDYDGYNDIKRKRVKSCPLSASLLDSHAQALYSLLMKPVVNSSPSWKQGAEDVKQLADCLIAYREHLLVQNETTQANQSKLYPVRTIDKEATIEHRRGNLLGQIKDKYGKINEAVFNAEVMVPVVFDESKHLNNPFESNTERFRFFKDLQLKCPIDIIRFSPGGSSVSTICIVKVSGQNRSEPEMLTQGARLLQTVRPKLKEYHTRAQRRMFRENLKNVASLLPSVANLIYQELALDASAAEHPVTQERLRLIFLGQSDLIPDLRVLNPGRPNNTFDVFFETLSKEVEKITIADDRRHGTAHLSEFISLEELVEKTAKCCPEGTAIPSKSLVRLQFAPRNPFAKSALNFTGKIDVQYKVQRRQLRIDHPDDHYCNAQFRYLKEMAIEMKEHCALLFCDDKAKVSVGEPGSPVSTGVRGKKSIVPSSTTLVALDHDMTKASLTPSVILKCKIPESIDKSFVRGQVTVLVNDSVFQMSSPFRHAVSIIKALEQDGNFPCTLLKFTDGGTDQRNTLESVKCASICVFKEMNLDMMILARCAPGHSFVNPAERVMSILNLALQNVALERKESTEEMKKILKNCNSMAAVRSLAEKTPEVKTAWIESIEPVASLLRNRFLRLKLKDDPVKAMDPVRDDEIDILKRHLRALFPDLNLTKLQKVHTSKVESYQKWIETHCRSRQYTFQIRKCRDENCCLPRRLRDDQMQWLPDPVLDETNEHFKTYNVLKGTETDDTDRPSLKAKPSKEKGLNPGTVGHAGLNVAQEDHEMEHEQEDHEMEHEQEEFGVPTPDAHMCITQNARSVVVCVECRKPRIVYSNHKLTDRQQISVTISTSEYEYTCGSPLLPPTNTMHKKVMCKLKSELQFTC</sequence>
<dbReference type="EMBL" id="UYJE01010302">
    <property type="protein sequence ID" value="VDI81943.1"/>
    <property type="molecule type" value="Genomic_DNA"/>
</dbReference>
<proteinExistence type="predicted"/>
<dbReference type="Proteomes" id="UP000596742">
    <property type="component" value="Unassembled WGS sequence"/>
</dbReference>